<accession>A0A511D907</accession>
<evidence type="ECO:0000313" key="2">
    <source>
        <dbReference type="EMBL" id="GEL20883.1"/>
    </source>
</evidence>
<proteinExistence type="predicted"/>
<comment type="caution">
    <text evidence="2">The sequence shown here is derived from an EMBL/GenBank/DDBJ whole genome shotgun (WGS) entry which is preliminary data.</text>
</comment>
<evidence type="ECO:0000256" key="1">
    <source>
        <dbReference type="SAM" id="MobiDB-lite"/>
    </source>
</evidence>
<dbReference type="Proteomes" id="UP000321328">
    <property type="component" value="Unassembled WGS sequence"/>
</dbReference>
<dbReference type="STRING" id="1123024.GCA_000423625_00927"/>
<dbReference type="SUPFAM" id="SSF53335">
    <property type="entry name" value="S-adenosyl-L-methionine-dependent methyltransferases"/>
    <property type="match status" value="1"/>
</dbReference>
<dbReference type="AlphaFoldDB" id="A0A511D907"/>
<dbReference type="InterPro" id="IPR029063">
    <property type="entry name" value="SAM-dependent_MTases_sf"/>
</dbReference>
<sequence length="320" mass="34366">MSPAPQDRDRAPAGMIEDADGHRLTLGVVTGRREPARARPLGCAAHVRQDADVPGPDSSRPLGPASLPRAFDAHARSYDRLVAANPRYHDHLRLSARRMGLARGSGLRLLDVGCGTGASTAALLDAVPGAQVVGVDASAEMLAQARRKNWPPGVQFVHSRLEDLDRAGVTGPFDGILAAYLVRNLADPDAGLRAMHDLLRPGAPLAVHEYSARDSLRSRMVWDAVCWGVIIPMGRLRSGSGDLYRYLWRSVRAFDGVRSVAERMGRAGFIDIRTQTVTGWQTHIVHTFLGRRPAGPDPSPGAADELADLETPPVGTPSVD</sequence>
<name>A0A511D907_9PSEU</name>
<evidence type="ECO:0008006" key="4">
    <source>
        <dbReference type="Google" id="ProtNLM"/>
    </source>
</evidence>
<evidence type="ECO:0000313" key="3">
    <source>
        <dbReference type="Proteomes" id="UP000321328"/>
    </source>
</evidence>
<dbReference type="PANTHER" id="PTHR43591">
    <property type="entry name" value="METHYLTRANSFERASE"/>
    <property type="match status" value="1"/>
</dbReference>
<organism evidence="2 3">
    <name type="scientific">Pseudonocardia asaccharolytica DSM 44247 = NBRC 16224</name>
    <dbReference type="NCBI Taxonomy" id="1123024"/>
    <lineage>
        <taxon>Bacteria</taxon>
        <taxon>Bacillati</taxon>
        <taxon>Actinomycetota</taxon>
        <taxon>Actinomycetes</taxon>
        <taxon>Pseudonocardiales</taxon>
        <taxon>Pseudonocardiaceae</taxon>
        <taxon>Pseudonocardia</taxon>
    </lineage>
</organism>
<dbReference type="Pfam" id="PF01209">
    <property type="entry name" value="Ubie_methyltran"/>
    <property type="match status" value="1"/>
</dbReference>
<keyword evidence="3" id="KW-1185">Reference proteome</keyword>
<reference evidence="2 3" key="1">
    <citation type="submission" date="2019-07" db="EMBL/GenBank/DDBJ databases">
        <title>Whole genome shotgun sequence of Pseudonocardia asaccharolytica NBRC 16224.</title>
        <authorList>
            <person name="Hosoyama A."/>
            <person name="Uohara A."/>
            <person name="Ohji S."/>
            <person name="Ichikawa N."/>
        </authorList>
    </citation>
    <scope>NUCLEOTIDE SEQUENCE [LARGE SCALE GENOMIC DNA]</scope>
    <source>
        <strain evidence="2 3">NBRC 16224</strain>
    </source>
</reference>
<gene>
    <name evidence="2" type="ORF">PA7_47200</name>
</gene>
<dbReference type="Gene3D" id="3.40.50.150">
    <property type="entry name" value="Vaccinia Virus protein VP39"/>
    <property type="match status" value="1"/>
</dbReference>
<feature type="region of interest" description="Disordered" evidence="1">
    <location>
        <begin position="291"/>
        <end position="320"/>
    </location>
</feature>
<protein>
    <recommendedName>
        <fullName evidence="4">Ubiquinone/menaquinone biosynthesis methyltransferase</fullName>
    </recommendedName>
</protein>
<dbReference type="EMBL" id="BJVI01000105">
    <property type="protein sequence ID" value="GEL20883.1"/>
    <property type="molecule type" value="Genomic_DNA"/>
</dbReference>
<dbReference type="GO" id="GO:0008168">
    <property type="term" value="F:methyltransferase activity"/>
    <property type="evidence" value="ECO:0007669"/>
    <property type="project" value="TreeGrafter"/>
</dbReference>
<dbReference type="PANTHER" id="PTHR43591:SF24">
    <property type="entry name" value="2-METHOXY-6-POLYPRENYL-1,4-BENZOQUINOL METHYLASE, MITOCHONDRIAL"/>
    <property type="match status" value="1"/>
</dbReference>
<dbReference type="CDD" id="cd02440">
    <property type="entry name" value="AdoMet_MTases"/>
    <property type="match status" value="1"/>
</dbReference>